<comment type="caution">
    <text evidence="2">The sequence shown here is derived from an EMBL/GenBank/DDBJ whole genome shotgun (WGS) entry which is preliminary data.</text>
</comment>
<reference evidence="2" key="1">
    <citation type="submission" date="2022-03" db="EMBL/GenBank/DDBJ databases">
        <authorList>
            <person name="Martin C."/>
        </authorList>
    </citation>
    <scope>NUCLEOTIDE SEQUENCE</scope>
</reference>
<protein>
    <recommendedName>
        <fullName evidence="1">Methyltransferase domain-containing protein</fullName>
    </recommendedName>
</protein>
<dbReference type="InterPro" id="IPR025714">
    <property type="entry name" value="Methyltranfer_dom"/>
</dbReference>
<evidence type="ECO:0000313" key="2">
    <source>
        <dbReference type="EMBL" id="CAH1777205.1"/>
    </source>
</evidence>
<accession>A0A8S4NA54</accession>
<organism evidence="2 3">
    <name type="scientific">Owenia fusiformis</name>
    <name type="common">Polychaete worm</name>
    <dbReference type="NCBI Taxonomy" id="6347"/>
    <lineage>
        <taxon>Eukaryota</taxon>
        <taxon>Metazoa</taxon>
        <taxon>Spiralia</taxon>
        <taxon>Lophotrochozoa</taxon>
        <taxon>Annelida</taxon>
        <taxon>Polychaeta</taxon>
        <taxon>Sedentaria</taxon>
        <taxon>Canalipalpata</taxon>
        <taxon>Sabellida</taxon>
        <taxon>Oweniida</taxon>
        <taxon>Oweniidae</taxon>
        <taxon>Owenia</taxon>
    </lineage>
</organism>
<dbReference type="PANTHER" id="PTHR13369">
    <property type="match status" value="1"/>
</dbReference>
<dbReference type="AlphaFoldDB" id="A0A8S4NA54"/>
<dbReference type="EMBL" id="CAIIXF020000002">
    <property type="protein sequence ID" value="CAH1777205.1"/>
    <property type="molecule type" value="Genomic_DNA"/>
</dbReference>
<gene>
    <name evidence="2" type="ORF">OFUS_LOCUS4271</name>
</gene>
<evidence type="ECO:0000259" key="1">
    <source>
        <dbReference type="Pfam" id="PF13679"/>
    </source>
</evidence>
<dbReference type="Gene3D" id="3.40.50.150">
    <property type="entry name" value="Vaccinia Virus protein VP39"/>
    <property type="match status" value="1"/>
</dbReference>
<dbReference type="OrthoDB" id="206598at2759"/>
<sequence>MEIFIEGTTKESQDIPIASRILLFVHKIIQSEIRIHMVGKFPQSNVTSTKSLHLVSNTPQANVPVAVMSCKWPALMSIDGSFVQSGLCCVLRTVVKQKQREYPESDVIKLLGYSENCVKACAEVSPWTRFCETDLPVAIETALDLTDDAEIGNIRIPDDLFKLENCFNEPAIIRNINKRKQQIKKLKSKSSQNKMTPPKILNDIDHIAHSVKDLNLDEVDRGIAEMVDPQKMGVQKVDTSFKVENVPSLEHLYVQGADLTMADYMLFICVHMYLEKHYKQWQTFQSVLPNTLLWYQRMVTMGTTQEAANMMGLQLIQGTQSSEASTPKVLFQAPENAQDLRIRDLKGKSKSKLAANVEPVLQKLQVCGISPVYEEHPEPKIRVDWDNLPREAHPKQGDLPPKRWKRKCEQLENLVHAVTSIAKPGQTIVDFCSGGGHLGIVLAYYLPECKGHLGIVLAYYLPECKVILVENKEESLQKGMARVQQLQLNNVLVYQCNLDYFSGRFDIGVCLHACGGATDMLLQQCLTNMASFVLCPCCYGSIQPVPPIVYPQSLVFKQAGLLTEDMMKLAHAADQTELNIALADQGNLCMALVDTDRCHLARERGYSVSLCKLEPETCTPKNNMLIGTPLMKGL</sequence>
<feature type="domain" description="Methyltransferase" evidence="1">
    <location>
        <begin position="406"/>
        <end position="543"/>
    </location>
</feature>
<dbReference type="Proteomes" id="UP000749559">
    <property type="component" value="Unassembled WGS sequence"/>
</dbReference>
<dbReference type="PANTHER" id="PTHR13369:SF0">
    <property type="entry name" value="GLUTATHIONE S-TRANSFERASE C-TERMINAL DOMAIN-CONTAINING PROTEIN"/>
    <property type="match status" value="1"/>
</dbReference>
<name>A0A8S4NA54_OWEFU</name>
<proteinExistence type="predicted"/>
<dbReference type="SUPFAM" id="SSF53335">
    <property type="entry name" value="S-adenosyl-L-methionine-dependent methyltransferases"/>
    <property type="match status" value="1"/>
</dbReference>
<evidence type="ECO:0000313" key="3">
    <source>
        <dbReference type="Proteomes" id="UP000749559"/>
    </source>
</evidence>
<dbReference type="Pfam" id="PF13679">
    <property type="entry name" value="Methyltransf_32"/>
    <property type="match status" value="1"/>
</dbReference>
<dbReference type="GO" id="GO:0005737">
    <property type="term" value="C:cytoplasm"/>
    <property type="evidence" value="ECO:0007669"/>
    <property type="project" value="TreeGrafter"/>
</dbReference>
<dbReference type="InterPro" id="IPR029063">
    <property type="entry name" value="SAM-dependent_MTases_sf"/>
</dbReference>
<keyword evidence="3" id="KW-1185">Reference proteome</keyword>